<keyword evidence="2" id="KW-1185">Reference proteome</keyword>
<protein>
    <submittedName>
        <fullName evidence="1">Uncharacterized protein</fullName>
    </submittedName>
</protein>
<reference evidence="2" key="1">
    <citation type="journal article" date="2019" name="Int. J. Syst. Evol. Microbiol.">
        <title>The Global Catalogue of Microorganisms (GCM) 10K type strain sequencing project: providing services to taxonomists for standard genome sequencing and annotation.</title>
        <authorList>
            <consortium name="The Broad Institute Genomics Platform"/>
            <consortium name="The Broad Institute Genome Sequencing Center for Infectious Disease"/>
            <person name="Wu L."/>
            <person name="Ma J."/>
        </authorList>
    </citation>
    <scope>NUCLEOTIDE SEQUENCE [LARGE SCALE GENOMIC DNA]</scope>
    <source>
        <strain evidence="2">JCM 14560</strain>
    </source>
</reference>
<sequence>MQQATLNRPLPDHHHRAVATLLTAHPYRTAPRDQAEYLVNSATITAWALRPDELNAFTLTQYADLVMHACYPLALKHALLHHGDRRHLRTVANEITRRINRHFT</sequence>
<evidence type="ECO:0000313" key="1">
    <source>
        <dbReference type="EMBL" id="GAA2154021.1"/>
    </source>
</evidence>
<dbReference type="EMBL" id="BAAANT010000040">
    <property type="protein sequence ID" value="GAA2154021.1"/>
    <property type="molecule type" value="Genomic_DNA"/>
</dbReference>
<dbReference type="Proteomes" id="UP001422759">
    <property type="component" value="Unassembled WGS sequence"/>
</dbReference>
<evidence type="ECO:0000313" key="2">
    <source>
        <dbReference type="Proteomes" id="UP001422759"/>
    </source>
</evidence>
<name>A0ABP5LU77_9ACTN</name>
<comment type="caution">
    <text evidence="1">The sequence shown here is derived from an EMBL/GenBank/DDBJ whole genome shotgun (WGS) entry which is preliminary data.</text>
</comment>
<accession>A0ABP5LU77</accession>
<organism evidence="1 2">
    <name type="scientific">Kitasatospora kazusensis</name>
    <dbReference type="NCBI Taxonomy" id="407974"/>
    <lineage>
        <taxon>Bacteria</taxon>
        <taxon>Bacillati</taxon>
        <taxon>Actinomycetota</taxon>
        <taxon>Actinomycetes</taxon>
        <taxon>Kitasatosporales</taxon>
        <taxon>Streptomycetaceae</taxon>
        <taxon>Kitasatospora</taxon>
    </lineage>
</organism>
<gene>
    <name evidence="1" type="ORF">GCM10009760_52490</name>
</gene>
<proteinExistence type="predicted"/>